<sequence>MTSEKTFTISDFIALKNSELSNAQYYNERLDRFMEALEGVSHWDNGEYDLSDLEKAWNDTASKMPYDDHGMQSV</sequence>
<protein>
    <submittedName>
        <fullName evidence="1">Uncharacterized protein</fullName>
    </submittedName>
</protein>
<comment type="caution">
    <text evidence="1">The sequence shown here is derived from an EMBL/GenBank/DDBJ whole genome shotgun (WGS) entry which is preliminary data.</text>
</comment>
<gene>
    <name evidence="1" type="ORF">LCGC14_2704780</name>
</gene>
<dbReference type="EMBL" id="LAZR01048294">
    <property type="protein sequence ID" value="KKK92253.1"/>
    <property type="molecule type" value="Genomic_DNA"/>
</dbReference>
<proteinExistence type="predicted"/>
<name>A0A0F8ZEQ0_9ZZZZ</name>
<dbReference type="AlphaFoldDB" id="A0A0F8ZEQ0"/>
<evidence type="ECO:0000313" key="1">
    <source>
        <dbReference type="EMBL" id="KKK92253.1"/>
    </source>
</evidence>
<reference evidence="1" key="1">
    <citation type="journal article" date="2015" name="Nature">
        <title>Complex archaea that bridge the gap between prokaryotes and eukaryotes.</title>
        <authorList>
            <person name="Spang A."/>
            <person name="Saw J.H."/>
            <person name="Jorgensen S.L."/>
            <person name="Zaremba-Niedzwiedzka K."/>
            <person name="Martijn J."/>
            <person name="Lind A.E."/>
            <person name="van Eijk R."/>
            <person name="Schleper C."/>
            <person name="Guy L."/>
            <person name="Ettema T.J."/>
        </authorList>
    </citation>
    <scope>NUCLEOTIDE SEQUENCE</scope>
</reference>
<accession>A0A0F8ZEQ0</accession>
<organism evidence="1">
    <name type="scientific">marine sediment metagenome</name>
    <dbReference type="NCBI Taxonomy" id="412755"/>
    <lineage>
        <taxon>unclassified sequences</taxon>
        <taxon>metagenomes</taxon>
        <taxon>ecological metagenomes</taxon>
    </lineage>
</organism>